<evidence type="ECO:0000256" key="9">
    <source>
        <dbReference type="SAM" id="MobiDB-lite"/>
    </source>
</evidence>
<keyword evidence="7" id="KW-0137">Centromere</keyword>
<name>A0A8J7TEM9_ATRSP</name>
<dbReference type="GO" id="GO:0007094">
    <property type="term" value="P:mitotic spindle assembly checkpoint signaling"/>
    <property type="evidence" value="ECO:0007669"/>
    <property type="project" value="InterPro"/>
</dbReference>
<evidence type="ECO:0000313" key="11">
    <source>
        <dbReference type="Proteomes" id="UP000736164"/>
    </source>
</evidence>
<accession>A0A8J7TEM9</accession>
<dbReference type="GO" id="GO:0007080">
    <property type="term" value="P:mitotic metaphase chromosome alignment"/>
    <property type="evidence" value="ECO:0007669"/>
    <property type="project" value="TreeGrafter"/>
</dbReference>
<dbReference type="GO" id="GO:0000940">
    <property type="term" value="C:outer kinetochore"/>
    <property type="evidence" value="ECO:0007669"/>
    <property type="project" value="TreeGrafter"/>
</dbReference>
<protein>
    <submittedName>
        <fullName evidence="10">SPDLA protein</fullName>
    </submittedName>
</protein>
<gene>
    <name evidence="10" type="primary">Spdl1a</name>
    <name evidence="10" type="ORF">GTO95_0017188</name>
</gene>
<evidence type="ECO:0000313" key="10">
    <source>
        <dbReference type="EMBL" id="MBN3320689.1"/>
    </source>
</evidence>
<dbReference type="InterPro" id="IPR028593">
    <property type="entry name" value="SPDLY_chordates"/>
</dbReference>
<keyword evidence="3" id="KW-0498">Mitosis</keyword>
<keyword evidence="6" id="KW-0131">Cell cycle</keyword>
<dbReference type="GO" id="GO:0051301">
    <property type="term" value="P:cell division"/>
    <property type="evidence" value="ECO:0007669"/>
    <property type="project" value="UniProtKB-KW"/>
</dbReference>
<keyword evidence="4" id="KW-0995">Kinetochore</keyword>
<evidence type="ECO:0000256" key="3">
    <source>
        <dbReference type="ARBA" id="ARBA00022776"/>
    </source>
</evidence>
<dbReference type="AlphaFoldDB" id="A0A8J7TEM9"/>
<proteinExistence type="inferred from homology"/>
<reference evidence="10" key="1">
    <citation type="journal article" date="2021" name="Cell">
        <title>Tracing the genetic footprints of vertebrate landing in non-teleost ray-finned fishes.</title>
        <authorList>
            <person name="Bi X."/>
            <person name="Wang K."/>
            <person name="Yang L."/>
            <person name="Pan H."/>
            <person name="Jiang H."/>
            <person name="Wei Q."/>
            <person name="Fang M."/>
            <person name="Yu H."/>
            <person name="Zhu C."/>
            <person name="Cai Y."/>
            <person name="He Y."/>
            <person name="Gan X."/>
            <person name="Zeng H."/>
            <person name="Yu D."/>
            <person name="Zhu Y."/>
            <person name="Jiang H."/>
            <person name="Qiu Q."/>
            <person name="Yang H."/>
            <person name="Zhang Y.E."/>
            <person name="Wang W."/>
            <person name="Zhu M."/>
            <person name="He S."/>
            <person name="Zhang G."/>
        </authorList>
    </citation>
    <scope>NUCLEOTIDE SEQUENCE</scope>
    <source>
        <strain evidence="10">Allg_001</strain>
    </source>
</reference>
<dbReference type="PANTHER" id="PTHR32123">
    <property type="entry name" value="BICD FAMILY-LIKE CARGO ADAPTER"/>
    <property type="match status" value="1"/>
</dbReference>
<sequence length="553" mass="63823">MSAAEDSEVQRLRCKLKEAEESLQKAAQYGLQLLDDQLDLQNRLEEQRTEMTNSIEALEQEKYSLQREVELRGRMLDSLRSECESIKTQQKMLWVQQEAQLERSYTLEISEYKNKLEKMKAELDEARLSEKQLRHKLELQAEALSSKTEELRMMAERSQETLSSEMMELQMEKAELETTKAALEHELNEMSYREQQLQLASSHLQRTVERLTQEKEDCEKEVVSHFNALEKAREANQDLQLQLDQILQQSQDPNSKGNSLFSEVEDRRAAMERQLISMKVQYQSLQKQHTFSRQQLHRMKVQIATLMQMKGCQADPGQLERLQSMLAQKNNEIEALMIKLRRLERAEMTIKAEPSSAPSGEGDSGDMTYYTDLLKMQLSNSVKEAERLGEELSVQRMKALAESQRVLEVERRLFSSERTLRLCQSENIKLQVQLDELRMKYQPNAVNKSQVAKRRREKLPVDVPAEADAPEPKAFASEHASCAFCLSNTASCIFCSALIFFLVLSPPSGTTVKTEEVDAGAENRREERKKERRPQPVIHVSSKPTLENQCAQQ</sequence>
<dbReference type="GO" id="GO:0000922">
    <property type="term" value="C:spindle pole"/>
    <property type="evidence" value="ECO:0007669"/>
    <property type="project" value="TreeGrafter"/>
</dbReference>
<comment type="caution">
    <text evidence="10">The sequence shown here is derived from an EMBL/GenBank/DDBJ whole genome shotgun (WGS) entry which is preliminary data.</text>
</comment>
<evidence type="ECO:0000256" key="5">
    <source>
        <dbReference type="ARBA" id="ARBA00023054"/>
    </source>
</evidence>
<organism evidence="10 11">
    <name type="scientific">Atractosteus spatula</name>
    <name type="common">Alligator gar</name>
    <name type="synonym">Lepisosteus spatula</name>
    <dbReference type="NCBI Taxonomy" id="7917"/>
    <lineage>
        <taxon>Eukaryota</taxon>
        <taxon>Metazoa</taxon>
        <taxon>Chordata</taxon>
        <taxon>Craniata</taxon>
        <taxon>Vertebrata</taxon>
        <taxon>Euteleostomi</taxon>
        <taxon>Actinopterygii</taxon>
        <taxon>Neopterygii</taxon>
        <taxon>Holostei</taxon>
        <taxon>Semionotiformes</taxon>
        <taxon>Lepisosteidae</taxon>
        <taxon>Atractosteus</taxon>
    </lineage>
</organism>
<evidence type="ECO:0000256" key="6">
    <source>
        <dbReference type="ARBA" id="ARBA00023306"/>
    </source>
</evidence>
<keyword evidence="2" id="KW-0132">Cell division</keyword>
<evidence type="ECO:0000256" key="1">
    <source>
        <dbReference type="ARBA" id="ARBA00022454"/>
    </source>
</evidence>
<feature type="coiled-coil region" evidence="8">
    <location>
        <begin position="319"/>
        <end position="353"/>
    </location>
</feature>
<keyword evidence="11" id="KW-1185">Reference proteome</keyword>
<dbReference type="PANTHER" id="PTHR32123:SF9">
    <property type="entry name" value="PROTEIN SPINDLY"/>
    <property type="match status" value="1"/>
</dbReference>
<dbReference type="GO" id="GO:0043515">
    <property type="term" value="F:kinetochore binding"/>
    <property type="evidence" value="ECO:0007669"/>
    <property type="project" value="TreeGrafter"/>
</dbReference>
<feature type="coiled-coil region" evidence="8">
    <location>
        <begin position="102"/>
        <end position="288"/>
    </location>
</feature>
<dbReference type="Proteomes" id="UP000736164">
    <property type="component" value="Unassembled WGS sequence"/>
</dbReference>
<dbReference type="GO" id="GO:0000132">
    <property type="term" value="P:establishment of mitotic spindle orientation"/>
    <property type="evidence" value="ECO:0007669"/>
    <property type="project" value="TreeGrafter"/>
</dbReference>
<feature type="region of interest" description="Disordered" evidence="9">
    <location>
        <begin position="511"/>
        <end position="553"/>
    </location>
</feature>
<feature type="compositionally biased region" description="Polar residues" evidence="9">
    <location>
        <begin position="542"/>
        <end position="553"/>
    </location>
</feature>
<dbReference type="GO" id="GO:0034501">
    <property type="term" value="P:protein localization to kinetochore"/>
    <property type="evidence" value="ECO:0007669"/>
    <property type="project" value="InterPro"/>
</dbReference>
<feature type="non-terminal residue" evidence="10">
    <location>
        <position position="553"/>
    </location>
</feature>
<evidence type="ECO:0000256" key="7">
    <source>
        <dbReference type="ARBA" id="ARBA00023328"/>
    </source>
</evidence>
<dbReference type="InterPro" id="IPR051149">
    <property type="entry name" value="Spindly/BICDR_Dynein_Adapter"/>
</dbReference>
<feature type="compositionally biased region" description="Basic and acidic residues" evidence="9">
    <location>
        <begin position="513"/>
        <end position="529"/>
    </location>
</feature>
<evidence type="ECO:0000256" key="4">
    <source>
        <dbReference type="ARBA" id="ARBA00022838"/>
    </source>
</evidence>
<evidence type="ECO:0000256" key="8">
    <source>
        <dbReference type="SAM" id="Coils"/>
    </source>
</evidence>
<evidence type="ECO:0000256" key="2">
    <source>
        <dbReference type="ARBA" id="ARBA00022618"/>
    </source>
</evidence>
<keyword evidence="5 8" id="KW-0175">Coiled coil</keyword>
<feature type="coiled-coil region" evidence="8">
    <location>
        <begin position="2"/>
        <end position="68"/>
    </location>
</feature>
<feature type="non-terminal residue" evidence="10">
    <location>
        <position position="1"/>
    </location>
</feature>
<keyword evidence="1" id="KW-0158">Chromosome</keyword>
<dbReference type="EMBL" id="JAAWVO010052143">
    <property type="protein sequence ID" value="MBN3320689.1"/>
    <property type="molecule type" value="Genomic_DNA"/>
</dbReference>
<dbReference type="HAMAP" id="MF_03041">
    <property type="entry name" value="SPDLY"/>
    <property type="match status" value="1"/>
</dbReference>